<organism evidence="2 3">
    <name type="scientific">Stegodyphus mimosarum</name>
    <name type="common">African social velvet spider</name>
    <dbReference type="NCBI Taxonomy" id="407821"/>
    <lineage>
        <taxon>Eukaryota</taxon>
        <taxon>Metazoa</taxon>
        <taxon>Ecdysozoa</taxon>
        <taxon>Arthropoda</taxon>
        <taxon>Chelicerata</taxon>
        <taxon>Arachnida</taxon>
        <taxon>Araneae</taxon>
        <taxon>Araneomorphae</taxon>
        <taxon>Entelegynae</taxon>
        <taxon>Eresoidea</taxon>
        <taxon>Eresidae</taxon>
        <taxon>Stegodyphus</taxon>
    </lineage>
</organism>
<gene>
    <name evidence="2" type="ORF">X975_16497</name>
</gene>
<feature type="compositionally biased region" description="Polar residues" evidence="1">
    <location>
        <begin position="157"/>
        <end position="166"/>
    </location>
</feature>
<dbReference type="Proteomes" id="UP000054359">
    <property type="component" value="Unassembled WGS sequence"/>
</dbReference>
<reference evidence="2 3" key="1">
    <citation type="submission" date="2013-11" db="EMBL/GenBank/DDBJ databases">
        <title>Genome sequencing of Stegodyphus mimosarum.</title>
        <authorList>
            <person name="Bechsgaard J."/>
        </authorList>
    </citation>
    <scope>NUCLEOTIDE SEQUENCE [LARGE SCALE GENOMIC DNA]</scope>
</reference>
<evidence type="ECO:0000313" key="3">
    <source>
        <dbReference type="Proteomes" id="UP000054359"/>
    </source>
</evidence>
<evidence type="ECO:0000313" key="2">
    <source>
        <dbReference type="EMBL" id="KFM62643.1"/>
    </source>
</evidence>
<evidence type="ECO:0000256" key="1">
    <source>
        <dbReference type="SAM" id="MobiDB-lite"/>
    </source>
</evidence>
<feature type="region of interest" description="Disordered" evidence="1">
    <location>
        <begin position="157"/>
        <end position="188"/>
    </location>
</feature>
<protein>
    <submittedName>
        <fullName evidence="2">Uncharacterized protein</fullName>
    </submittedName>
</protein>
<sequence length="444" mass="49828">MMSLKLIEKQFLKRNGNVICKLPRSKKKKVKSTEANKLTKNKVKNVTIYKLDKVNNLSKNRVKPVTKNNVKKMTKNTGNRMTTSKEISIQFHNDANYSEDKHSKIIRKSLSKKTATTLTQANSCASFREKSQVNFKKAESFVNNSIIHKAERSNCQVSSFPLPSSSKENKFLTSGDQSSQRLNSSSSLDSACNFIPETKTSQTLKENEFVVYKAKPSKKLPSSFNSAFNSVSEALMVSSAKGNKVSKNRIKKVLNEAEKVTKDKAKNMEKNKEVKVVKNNEILFLVQNDRNYSEDKNSKMIRKSLAKKSAELLLQDNPCVSFQEKSLENFKKAGSFGNHSIMHKAELSNSQVSSSEISFHHASISDQSSERQHLSSSLESTCDFIPEIKTPHTSKENEFILYKVKPSKKLPSSSNGEFNSVSEAVIVSTAKENEVSKNGVKKKK</sequence>
<proteinExistence type="predicted"/>
<feature type="non-terminal residue" evidence="2">
    <location>
        <position position="444"/>
    </location>
</feature>
<dbReference type="EMBL" id="KK114525">
    <property type="protein sequence ID" value="KFM62643.1"/>
    <property type="molecule type" value="Genomic_DNA"/>
</dbReference>
<dbReference type="AlphaFoldDB" id="A0A087TC04"/>
<dbReference type="OrthoDB" id="10563532at2759"/>
<accession>A0A087TC04</accession>
<name>A0A087TC04_STEMI</name>
<feature type="compositionally biased region" description="Low complexity" evidence="1">
    <location>
        <begin position="174"/>
        <end position="188"/>
    </location>
</feature>
<keyword evidence="3" id="KW-1185">Reference proteome</keyword>